<feature type="disulfide bond" evidence="3">
    <location>
        <begin position="147"/>
        <end position="171"/>
    </location>
</feature>
<dbReference type="InterPro" id="IPR020067">
    <property type="entry name" value="Frizzled_dom"/>
</dbReference>
<dbReference type="InterPro" id="IPR015526">
    <property type="entry name" value="Frizzled/SFRP"/>
</dbReference>
<proteinExistence type="predicted"/>
<evidence type="ECO:0000313" key="5">
    <source>
        <dbReference type="EMBL" id="KAK2845074.1"/>
    </source>
</evidence>
<name>A0AA88MUX8_CHASR</name>
<dbReference type="InterPro" id="IPR011992">
    <property type="entry name" value="EF-hand-dom_pair"/>
</dbReference>
<dbReference type="Gene3D" id="1.10.238.10">
    <property type="entry name" value="EF-hand"/>
    <property type="match status" value="1"/>
</dbReference>
<evidence type="ECO:0000256" key="2">
    <source>
        <dbReference type="ARBA" id="ARBA00023157"/>
    </source>
</evidence>
<dbReference type="PANTHER" id="PTHR11309">
    <property type="entry name" value="FRIZZLED"/>
    <property type="match status" value="1"/>
</dbReference>
<sequence>MCRVVVPECSSEDDSRVKPCRSLCEKVKTDCEPALKAKRLSWPTRLSCGALPESNCVQGQNSRVSPTPRASCETITVPLCSDLPYSETMLPNLLGHTRQEDAGREVHQFSAFVKVDCSPHLKPFLCYMYAPKCVSGGKPRPPCRSLCVQARSGCESLMNRLGFLWPESLNCDLLPTESCESAEDFGVVPTSPASCQTITVPLCSELPYTETVLPNILGHTTLCEQARSGCESLMNKFGVKWPDSLKCNAFGTESCEYYGVSSSGRICEPITIPMCQDLSYNQTVSPNLLGHSSQREAVTKMSFFNSMAQAVCTVDIRLFLCRVYAPECVAGEVQRPCRSFCEKAKRGCETLMSNFGVSWPDELQCNLFPENECRSEERRTEMLKAEDVVAKLAAGGYSVRGKSLSLKTARLLLTLMDKDVTRDLDAVEYFKLEHYVAVIRREYVESYERMNPPSVTQTQMKKALSARDFGLDDDLFRTLWHDYSSQHGINYDEYVALLTKLQILKERFQAHLLTLPCACEVAGFSFKQFMKSAII</sequence>
<dbReference type="Gene3D" id="1.10.2000.10">
    <property type="entry name" value="Frizzled cysteine-rich domain"/>
    <property type="match status" value="5"/>
</dbReference>
<dbReference type="Pfam" id="PF01392">
    <property type="entry name" value="Fz"/>
    <property type="match status" value="3"/>
</dbReference>
<dbReference type="GO" id="GO:0035567">
    <property type="term" value="P:non-canonical Wnt signaling pathway"/>
    <property type="evidence" value="ECO:0007669"/>
    <property type="project" value="TreeGrafter"/>
</dbReference>
<keyword evidence="2 3" id="KW-1015">Disulfide bond</keyword>
<feature type="disulfide bond" evidence="3">
    <location>
        <begin position="267"/>
        <end position="328"/>
    </location>
</feature>
<feature type="domain" description="FZ" evidence="4">
    <location>
        <begin position="262"/>
        <end position="376"/>
    </location>
</feature>
<accession>A0AA88MUX8</accession>
<feature type="domain" description="FZ" evidence="4">
    <location>
        <begin position="1"/>
        <end position="59"/>
    </location>
</feature>
<dbReference type="CDD" id="cd07066">
    <property type="entry name" value="CRD_FZ"/>
    <property type="match status" value="1"/>
</dbReference>
<comment type="caution">
    <text evidence="5">The sequence shown here is derived from an EMBL/GenBank/DDBJ whole genome shotgun (WGS) entry which is preliminary data.</text>
</comment>
<dbReference type="AlphaFoldDB" id="A0AA88MUX8"/>
<dbReference type="SUPFAM" id="SSF47473">
    <property type="entry name" value="EF-hand"/>
    <property type="match status" value="1"/>
</dbReference>
<feature type="disulfide bond" evidence="3">
    <location>
        <begin position="72"/>
        <end position="133"/>
    </location>
</feature>
<gene>
    <name evidence="5" type="ORF">Q5P01_011733</name>
</gene>
<dbReference type="SUPFAM" id="SSF63501">
    <property type="entry name" value="Frizzled cysteine-rich domain"/>
    <property type="match status" value="4"/>
</dbReference>
<keyword evidence="6" id="KW-1185">Reference proteome</keyword>
<protein>
    <recommendedName>
        <fullName evidence="4">FZ domain-containing protein</fullName>
    </recommendedName>
</protein>
<evidence type="ECO:0000256" key="1">
    <source>
        <dbReference type="ARBA" id="ARBA00022473"/>
    </source>
</evidence>
<feature type="disulfide bond" evidence="3">
    <location>
        <begin position="223"/>
        <end position="247"/>
    </location>
</feature>
<dbReference type="GO" id="GO:0017147">
    <property type="term" value="F:Wnt-protein binding"/>
    <property type="evidence" value="ECO:0007669"/>
    <property type="project" value="TreeGrafter"/>
</dbReference>
<feature type="disulfide bond" evidence="3">
    <location>
        <begin position="80"/>
        <end position="126"/>
    </location>
</feature>
<dbReference type="SMART" id="SM00063">
    <property type="entry name" value="FRI"/>
    <property type="match status" value="3"/>
</dbReference>
<dbReference type="GO" id="GO:0060070">
    <property type="term" value="P:canonical Wnt signaling pathway"/>
    <property type="evidence" value="ECO:0007669"/>
    <property type="project" value="TreeGrafter"/>
</dbReference>
<dbReference type="GO" id="GO:0042813">
    <property type="term" value="F:Wnt receptor activity"/>
    <property type="evidence" value="ECO:0007669"/>
    <property type="project" value="TreeGrafter"/>
</dbReference>
<dbReference type="InterPro" id="IPR036790">
    <property type="entry name" value="Frizzled_dom_sf"/>
</dbReference>
<dbReference type="GO" id="GO:0005886">
    <property type="term" value="C:plasma membrane"/>
    <property type="evidence" value="ECO:0007669"/>
    <property type="project" value="TreeGrafter"/>
</dbReference>
<reference evidence="5" key="1">
    <citation type="submission" date="2023-07" db="EMBL/GenBank/DDBJ databases">
        <title>Chromosome-level Genome Assembly of Striped Snakehead (Channa striata).</title>
        <authorList>
            <person name="Liu H."/>
        </authorList>
    </citation>
    <scope>NUCLEOTIDE SEQUENCE</scope>
    <source>
        <strain evidence="5">Gz</strain>
        <tissue evidence="5">Muscle</tissue>
    </source>
</reference>
<evidence type="ECO:0000259" key="4">
    <source>
        <dbReference type="PROSITE" id="PS50038"/>
    </source>
</evidence>
<keyword evidence="1" id="KW-0217">Developmental protein</keyword>
<comment type="caution">
    <text evidence="3">Lacks conserved residue(s) required for the propagation of feature annotation.</text>
</comment>
<feature type="domain" description="FZ" evidence="4">
    <location>
        <begin position="197"/>
        <end position="270"/>
    </location>
</feature>
<dbReference type="EMBL" id="JAUPFM010000008">
    <property type="protein sequence ID" value="KAK2845074.1"/>
    <property type="molecule type" value="Genomic_DNA"/>
</dbReference>
<organism evidence="5 6">
    <name type="scientific">Channa striata</name>
    <name type="common">Snakehead murrel</name>
    <name type="synonym">Ophicephalus striatus</name>
    <dbReference type="NCBI Taxonomy" id="64152"/>
    <lineage>
        <taxon>Eukaryota</taxon>
        <taxon>Metazoa</taxon>
        <taxon>Chordata</taxon>
        <taxon>Craniata</taxon>
        <taxon>Vertebrata</taxon>
        <taxon>Euteleostomi</taxon>
        <taxon>Actinopterygii</taxon>
        <taxon>Neopterygii</taxon>
        <taxon>Teleostei</taxon>
        <taxon>Neoteleostei</taxon>
        <taxon>Acanthomorphata</taxon>
        <taxon>Anabantaria</taxon>
        <taxon>Anabantiformes</taxon>
        <taxon>Channoidei</taxon>
        <taxon>Channidae</taxon>
        <taxon>Channa</taxon>
    </lineage>
</organism>
<feature type="disulfide bond" evidence="3">
    <location>
        <begin position="275"/>
        <end position="321"/>
    </location>
</feature>
<evidence type="ECO:0000256" key="3">
    <source>
        <dbReference type="PROSITE-ProRule" id="PRU00090"/>
    </source>
</evidence>
<dbReference type="PROSITE" id="PS50038">
    <property type="entry name" value="FZ"/>
    <property type="match status" value="4"/>
</dbReference>
<dbReference type="PANTHER" id="PTHR11309:SF47">
    <property type="entry name" value="FRIZZLED"/>
    <property type="match status" value="1"/>
</dbReference>
<feature type="disulfide bond" evidence="3">
    <location>
        <begin position="24"/>
        <end position="48"/>
    </location>
</feature>
<feature type="disulfide bond" evidence="3">
    <location>
        <begin position="341"/>
        <end position="365"/>
    </location>
</feature>
<feature type="domain" description="FZ" evidence="4">
    <location>
        <begin position="67"/>
        <end position="198"/>
    </location>
</feature>
<dbReference type="Proteomes" id="UP001187415">
    <property type="component" value="Unassembled WGS sequence"/>
</dbReference>
<evidence type="ECO:0000313" key="6">
    <source>
        <dbReference type="Proteomes" id="UP001187415"/>
    </source>
</evidence>